<reference evidence="1 2" key="1">
    <citation type="journal article" date="2013" name="BMC Genomics">
        <title>Reconstruction of the lipid metabolism for the microalga Monoraphidium neglectum from its genome sequence reveals characteristics suitable for biofuel production.</title>
        <authorList>
            <person name="Bogen C."/>
            <person name="Al-Dilaimi A."/>
            <person name="Albersmeier A."/>
            <person name="Wichmann J."/>
            <person name="Grundmann M."/>
            <person name="Rupp O."/>
            <person name="Lauersen K.J."/>
            <person name="Blifernez-Klassen O."/>
            <person name="Kalinowski J."/>
            <person name="Goesmann A."/>
            <person name="Mussgnug J.H."/>
            <person name="Kruse O."/>
        </authorList>
    </citation>
    <scope>NUCLEOTIDE SEQUENCE [LARGE SCALE GENOMIC DNA]</scope>
    <source>
        <strain evidence="1 2">SAG 48.87</strain>
    </source>
</reference>
<keyword evidence="2" id="KW-1185">Reference proteome</keyword>
<dbReference type="EMBL" id="KK106848">
    <property type="protein sequence ID" value="KIY91298.1"/>
    <property type="molecule type" value="Genomic_DNA"/>
</dbReference>
<protein>
    <submittedName>
        <fullName evidence="1">Peptidylprolyl isomerase domain and WD repeat-containing protein 1</fullName>
        <ecNumber evidence="1">5.2.1.8</ecNumber>
    </submittedName>
</protein>
<dbReference type="GeneID" id="25734448"/>
<name>A0A0D2K577_9CHLO</name>
<evidence type="ECO:0000313" key="1">
    <source>
        <dbReference type="EMBL" id="KIY91298.1"/>
    </source>
</evidence>
<organism evidence="1 2">
    <name type="scientific">Monoraphidium neglectum</name>
    <dbReference type="NCBI Taxonomy" id="145388"/>
    <lineage>
        <taxon>Eukaryota</taxon>
        <taxon>Viridiplantae</taxon>
        <taxon>Chlorophyta</taxon>
        <taxon>core chlorophytes</taxon>
        <taxon>Chlorophyceae</taxon>
        <taxon>CS clade</taxon>
        <taxon>Sphaeropleales</taxon>
        <taxon>Selenastraceae</taxon>
        <taxon>Monoraphidium</taxon>
    </lineage>
</organism>
<dbReference type="STRING" id="145388.A0A0D2K577"/>
<dbReference type="KEGG" id="mng:MNEG_16666"/>
<gene>
    <name evidence="1" type="ORF">MNEG_16666</name>
</gene>
<proteinExistence type="predicted"/>
<sequence>MFCADGRVRVWRLRTGKLRRSYDESLEVAHELQKSGPEALQLEDIDFGRRYALEKEIRAQGDAVPAPSVLFDESGNFVIYPALIGIKVVNLVSNAVSRVLGKVENSERFLRLALYQGVPKKAGLGASGSDAGAPTCAPGSRRC</sequence>
<accession>A0A0D2K577</accession>
<dbReference type="GO" id="GO:0003755">
    <property type="term" value="F:peptidyl-prolyl cis-trans isomerase activity"/>
    <property type="evidence" value="ECO:0007669"/>
    <property type="project" value="UniProtKB-EC"/>
</dbReference>
<dbReference type="Proteomes" id="UP000054498">
    <property type="component" value="Unassembled WGS sequence"/>
</dbReference>
<dbReference type="AlphaFoldDB" id="A0A0D2K577"/>
<dbReference type="RefSeq" id="XP_013890318.1">
    <property type="nucleotide sequence ID" value="XM_014034864.1"/>
</dbReference>
<dbReference type="EC" id="5.2.1.8" evidence="1"/>
<keyword evidence="1" id="KW-0413">Isomerase</keyword>
<evidence type="ECO:0000313" key="2">
    <source>
        <dbReference type="Proteomes" id="UP000054498"/>
    </source>
</evidence>
<dbReference type="OrthoDB" id="10264753at2759"/>